<gene>
    <name evidence="3" type="ORF">DES51_105183</name>
    <name evidence="2" type="ORF">MQE39_15700</name>
</gene>
<evidence type="ECO:0000313" key="4">
    <source>
        <dbReference type="Proteomes" id="UP000247612"/>
    </source>
</evidence>
<keyword evidence="1" id="KW-0472">Membrane</keyword>
<evidence type="ECO:0000313" key="2">
    <source>
        <dbReference type="EMBL" id="MDY5169566.1"/>
    </source>
</evidence>
<feature type="transmembrane region" description="Helical" evidence="1">
    <location>
        <begin position="6"/>
        <end position="28"/>
    </location>
</feature>
<feature type="transmembrane region" description="Helical" evidence="1">
    <location>
        <begin position="49"/>
        <end position="74"/>
    </location>
</feature>
<organism evidence="3 4">
    <name type="scientific">Dielma fastidiosa</name>
    <dbReference type="NCBI Taxonomy" id="1034346"/>
    <lineage>
        <taxon>Bacteria</taxon>
        <taxon>Bacillati</taxon>
        <taxon>Bacillota</taxon>
        <taxon>Erysipelotrichia</taxon>
        <taxon>Erysipelotrichales</taxon>
        <taxon>Erysipelotrichaceae</taxon>
        <taxon>Dielma</taxon>
    </lineage>
</organism>
<dbReference type="GeneID" id="94440266"/>
<reference evidence="3 4" key="1">
    <citation type="submission" date="2018-05" db="EMBL/GenBank/DDBJ databases">
        <title>Genomic Encyclopedia of Type Strains, Phase IV (KMG-IV): sequencing the most valuable type-strain genomes for metagenomic binning, comparative biology and taxonomic classification.</title>
        <authorList>
            <person name="Goeker M."/>
        </authorList>
    </citation>
    <scope>NUCLEOTIDE SEQUENCE [LARGE SCALE GENOMIC DNA]</scope>
    <source>
        <strain evidence="3 4">JC118</strain>
    </source>
</reference>
<evidence type="ECO:0000313" key="3">
    <source>
        <dbReference type="EMBL" id="PXX79709.1"/>
    </source>
</evidence>
<dbReference type="EMBL" id="QJKH01000005">
    <property type="protein sequence ID" value="PXX79709.1"/>
    <property type="molecule type" value="Genomic_DNA"/>
</dbReference>
<dbReference type="Proteomes" id="UP001276902">
    <property type="component" value="Unassembled WGS sequence"/>
</dbReference>
<accession>A0A2V2FC88</accession>
<keyword evidence="1" id="KW-1133">Transmembrane helix</keyword>
<dbReference type="OrthoDB" id="1976426at2"/>
<dbReference type="AlphaFoldDB" id="A0A2V2FC88"/>
<comment type="caution">
    <text evidence="3">The sequence shown here is derived from an EMBL/GenBank/DDBJ whole genome shotgun (WGS) entry which is preliminary data.</text>
</comment>
<reference evidence="2" key="2">
    <citation type="submission" date="2022-03" db="EMBL/GenBank/DDBJ databases">
        <title>First case of bacteraemia caused by Dielma fastidiosa in a patient hospitalised with diverticulitis.</title>
        <authorList>
            <person name="Forman-Ankjaer B."/>
            <person name="Hvid-Jensen F."/>
            <person name="Kobel C.M."/>
            <person name="Greve T."/>
        </authorList>
    </citation>
    <scope>NUCLEOTIDE SEQUENCE</scope>
    <source>
        <strain evidence="2">AUH_DF_2021</strain>
    </source>
</reference>
<sequence length="110" mass="12286">MNTIFLICRAITVGIIVGFFCGGLKLIFKKKPSETNNAAARKFINQLSVILKYITFLVLAIGLVWCCYFLLLGIANPELAEYANNMSSLIVAILTVISIIFAFVEFMRRT</sequence>
<dbReference type="Proteomes" id="UP000247612">
    <property type="component" value="Unassembled WGS sequence"/>
</dbReference>
<keyword evidence="1" id="KW-0812">Transmembrane</keyword>
<dbReference type="RefSeq" id="WP_022937087.1">
    <property type="nucleotide sequence ID" value="NZ_BAABZA010000001.1"/>
</dbReference>
<name>A0A2V2FC88_9FIRM</name>
<feature type="transmembrane region" description="Helical" evidence="1">
    <location>
        <begin position="86"/>
        <end position="104"/>
    </location>
</feature>
<dbReference type="EMBL" id="JALDAW010000023">
    <property type="protein sequence ID" value="MDY5169566.1"/>
    <property type="molecule type" value="Genomic_DNA"/>
</dbReference>
<evidence type="ECO:0000256" key="1">
    <source>
        <dbReference type="SAM" id="Phobius"/>
    </source>
</evidence>
<proteinExistence type="predicted"/>
<protein>
    <submittedName>
        <fullName evidence="2">Transporter</fullName>
    </submittedName>
</protein>
<keyword evidence="4" id="KW-1185">Reference proteome</keyword>